<dbReference type="AlphaFoldDB" id="A0A5J4X5G3"/>
<dbReference type="Proteomes" id="UP000324800">
    <property type="component" value="Unassembled WGS sequence"/>
</dbReference>
<organism evidence="1 2">
    <name type="scientific">Streblomastix strix</name>
    <dbReference type="NCBI Taxonomy" id="222440"/>
    <lineage>
        <taxon>Eukaryota</taxon>
        <taxon>Metamonada</taxon>
        <taxon>Preaxostyla</taxon>
        <taxon>Oxymonadida</taxon>
        <taxon>Streblomastigidae</taxon>
        <taxon>Streblomastix</taxon>
    </lineage>
</organism>
<evidence type="ECO:0000313" key="2">
    <source>
        <dbReference type="Proteomes" id="UP000324800"/>
    </source>
</evidence>
<protein>
    <submittedName>
        <fullName evidence="1">Uncharacterized protein</fullName>
    </submittedName>
</protein>
<evidence type="ECO:0000313" key="1">
    <source>
        <dbReference type="EMBL" id="KAA6402460.1"/>
    </source>
</evidence>
<comment type="caution">
    <text evidence="1">The sequence shown here is derived from an EMBL/GenBank/DDBJ whole genome shotgun (WGS) entry which is preliminary data.</text>
</comment>
<proteinExistence type="predicted"/>
<dbReference type="EMBL" id="SNRW01000231">
    <property type="protein sequence ID" value="KAA6402460.1"/>
    <property type="molecule type" value="Genomic_DNA"/>
</dbReference>
<sequence>MLDQRFVRYNSFSQFQLRFLSKVGFDILTSVCWSHDIRYNVALLLSVEELLWRSSSIQLRSQYKIHHQFSPIRGSTLSVYLELKHLSH</sequence>
<gene>
    <name evidence="1" type="ORF">EZS28_002020</name>
</gene>
<accession>A0A5J4X5G3</accession>
<name>A0A5J4X5G3_9EUKA</name>
<reference evidence="1 2" key="1">
    <citation type="submission" date="2019-03" db="EMBL/GenBank/DDBJ databases">
        <title>Single cell metagenomics reveals metabolic interactions within the superorganism composed of flagellate Streblomastix strix and complex community of Bacteroidetes bacteria on its surface.</title>
        <authorList>
            <person name="Treitli S.C."/>
            <person name="Kolisko M."/>
            <person name="Husnik F."/>
            <person name="Keeling P."/>
            <person name="Hampl V."/>
        </authorList>
    </citation>
    <scope>NUCLEOTIDE SEQUENCE [LARGE SCALE GENOMIC DNA]</scope>
    <source>
        <strain evidence="1">ST1C</strain>
    </source>
</reference>